<keyword evidence="1" id="KW-0472">Membrane</keyword>
<sequence>MRVFNPSFPFERMVISKIFPNLRNIYYCALSLCFSSSQKFIDSLVFFCSIFQIMVYVFSCSRYLDH</sequence>
<proteinExistence type="predicted"/>
<dbReference type="EMBL" id="JXXN02000275">
    <property type="protein sequence ID" value="THD27955.1"/>
    <property type="molecule type" value="Genomic_DNA"/>
</dbReference>
<name>A0A4E0RJS5_FASHE</name>
<evidence type="ECO:0000313" key="3">
    <source>
        <dbReference type="Proteomes" id="UP000230066"/>
    </source>
</evidence>
<evidence type="ECO:0000256" key="1">
    <source>
        <dbReference type="SAM" id="Phobius"/>
    </source>
</evidence>
<dbReference type="AlphaFoldDB" id="A0A4E0RJS5"/>
<protein>
    <submittedName>
        <fullName evidence="2">Uncharacterized protein</fullName>
    </submittedName>
</protein>
<dbReference type="Proteomes" id="UP000230066">
    <property type="component" value="Unassembled WGS sequence"/>
</dbReference>
<accession>A0A4E0RJS5</accession>
<keyword evidence="1" id="KW-1133">Transmembrane helix</keyword>
<feature type="transmembrane region" description="Helical" evidence="1">
    <location>
        <begin position="44"/>
        <end position="64"/>
    </location>
</feature>
<evidence type="ECO:0000313" key="2">
    <source>
        <dbReference type="EMBL" id="THD27955.1"/>
    </source>
</evidence>
<reference evidence="2" key="1">
    <citation type="submission" date="2019-03" db="EMBL/GenBank/DDBJ databases">
        <title>Improved annotation for the trematode Fasciola hepatica.</title>
        <authorList>
            <person name="Choi Y.-J."/>
            <person name="Martin J."/>
            <person name="Mitreva M."/>
        </authorList>
    </citation>
    <scope>NUCLEOTIDE SEQUENCE [LARGE SCALE GENOMIC DNA]</scope>
</reference>
<keyword evidence="3" id="KW-1185">Reference proteome</keyword>
<keyword evidence="1" id="KW-0812">Transmembrane</keyword>
<comment type="caution">
    <text evidence="2">The sequence shown here is derived from an EMBL/GenBank/DDBJ whole genome shotgun (WGS) entry which is preliminary data.</text>
</comment>
<organism evidence="2 3">
    <name type="scientific">Fasciola hepatica</name>
    <name type="common">Liver fluke</name>
    <dbReference type="NCBI Taxonomy" id="6192"/>
    <lineage>
        <taxon>Eukaryota</taxon>
        <taxon>Metazoa</taxon>
        <taxon>Spiralia</taxon>
        <taxon>Lophotrochozoa</taxon>
        <taxon>Platyhelminthes</taxon>
        <taxon>Trematoda</taxon>
        <taxon>Digenea</taxon>
        <taxon>Plagiorchiida</taxon>
        <taxon>Echinostomata</taxon>
        <taxon>Echinostomatoidea</taxon>
        <taxon>Fasciolidae</taxon>
        <taxon>Fasciola</taxon>
    </lineage>
</organism>
<gene>
    <name evidence="2" type="ORF">D915_001233</name>
</gene>